<dbReference type="EMBL" id="CP063767">
    <property type="protein sequence ID" value="QOY61133.1"/>
    <property type="molecule type" value="Genomic_DNA"/>
</dbReference>
<dbReference type="InterPro" id="IPR004720">
    <property type="entry name" value="PTS_IIB_sorbose-sp"/>
</dbReference>
<protein>
    <submittedName>
        <fullName evidence="9">PTS sugar transporter subunit IIB</fullName>
    </submittedName>
</protein>
<dbReference type="Pfam" id="PF03830">
    <property type="entry name" value="PTSIIB_sorb"/>
    <property type="match status" value="1"/>
</dbReference>
<reference evidence="9 10" key="1">
    <citation type="submission" date="2020-10" db="EMBL/GenBank/DDBJ databases">
        <title>Olsenella immobilis sp.nov., isolated from the mud in a fermentation cellar used for the production of Chinese strong-flavoured liquor.</title>
        <authorList>
            <person name="Lu L."/>
        </authorList>
    </citation>
    <scope>NUCLEOTIDE SEQUENCE [LARGE SCALE GENOMIC DNA]</scope>
    <source>
        <strain evidence="9 10">LZLJ-2</strain>
    </source>
</reference>
<keyword evidence="4 9" id="KW-0762">Sugar transport</keyword>
<name>A0A7S7MB23_9ACTN</name>
<dbReference type="KEGG" id="tio:INP52_02725"/>
<dbReference type="GO" id="GO:0008982">
    <property type="term" value="F:protein-N(PI)-phosphohistidine-sugar phosphotransferase activity"/>
    <property type="evidence" value="ECO:0007669"/>
    <property type="project" value="InterPro"/>
</dbReference>
<gene>
    <name evidence="9" type="ORF">INP52_02725</name>
</gene>
<proteinExistence type="predicted"/>
<keyword evidence="6" id="KW-0598">Phosphotransferase system</keyword>
<dbReference type="Proteomes" id="UP000593735">
    <property type="component" value="Chromosome"/>
</dbReference>
<evidence type="ECO:0000259" key="8">
    <source>
        <dbReference type="PROSITE" id="PS51101"/>
    </source>
</evidence>
<evidence type="ECO:0000256" key="3">
    <source>
        <dbReference type="ARBA" id="ARBA00022490"/>
    </source>
</evidence>
<dbReference type="Gene3D" id="3.40.35.10">
    <property type="entry name" value="Phosphotransferase system, sorbose subfamily IIB component"/>
    <property type="match status" value="1"/>
</dbReference>
<dbReference type="AlphaFoldDB" id="A0A7S7MB23"/>
<evidence type="ECO:0000313" key="10">
    <source>
        <dbReference type="Proteomes" id="UP000593735"/>
    </source>
</evidence>
<evidence type="ECO:0000256" key="6">
    <source>
        <dbReference type="ARBA" id="ARBA00022683"/>
    </source>
</evidence>
<evidence type="ECO:0000256" key="2">
    <source>
        <dbReference type="ARBA" id="ARBA00022448"/>
    </source>
</evidence>
<keyword evidence="2" id="KW-0813">Transport</keyword>
<dbReference type="GO" id="GO:0016301">
    <property type="term" value="F:kinase activity"/>
    <property type="evidence" value="ECO:0007669"/>
    <property type="project" value="UniProtKB-KW"/>
</dbReference>
<evidence type="ECO:0000313" key="9">
    <source>
        <dbReference type="EMBL" id="QOY61133.1"/>
    </source>
</evidence>
<dbReference type="RefSeq" id="WP_194372199.1">
    <property type="nucleotide sequence ID" value="NZ_CP063767.1"/>
</dbReference>
<keyword evidence="3" id="KW-0963">Cytoplasm</keyword>
<evidence type="ECO:0000256" key="4">
    <source>
        <dbReference type="ARBA" id="ARBA00022597"/>
    </source>
</evidence>
<keyword evidence="7" id="KW-0418">Kinase</keyword>
<dbReference type="SUPFAM" id="SSF52728">
    <property type="entry name" value="PTS IIb component"/>
    <property type="match status" value="1"/>
</dbReference>
<dbReference type="PROSITE" id="PS51101">
    <property type="entry name" value="PTS_EIIB_TYPE_4"/>
    <property type="match status" value="1"/>
</dbReference>
<evidence type="ECO:0000256" key="1">
    <source>
        <dbReference type="ARBA" id="ARBA00004496"/>
    </source>
</evidence>
<keyword evidence="10" id="KW-1185">Reference proteome</keyword>
<dbReference type="GO" id="GO:0009401">
    <property type="term" value="P:phosphoenolpyruvate-dependent sugar phosphotransferase system"/>
    <property type="evidence" value="ECO:0007669"/>
    <property type="project" value="UniProtKB-KW"/>
</dbReference>
<sequence>MAIVDVRIDDRLVHGQVCSNWIPYYSLDRIVIVDDEISQDEQRKAILKLGCAGRCKLSVFDAVKAADKFSRGIDEGIRVMILCNRPRPLVQMMGSGFKVDHVTVGNMSTKQDARQIHNNTFVSPDEARDFGELVAQGVPIWSWIVPTETRKDITSLFEAREG</sequence>
<dbReference type="InterPro" id="IPR036667">
    <property type="entry name" value="PTS_IIB_sorbose-sp_sf"/>
</dbReference>
<accession>A0A7S7MB23</accession>
<comment type="subcellular location">
    <subcellularLocation>
        <location evidence="1">Cytoplasm</location>
    </subcellularLocation>
</comment>
<evidence type="ECO:0000256" key="7">
    <source>
        <dbReference type="ARBA" id="ARBA00022777"/>
    </source>
</evidence>
<feature type="domain" description="PTS EIIB type-4" evidence="8">
    <location>
        <begin position="1"/>
        <end position="162"/>
    </location>
</feature>
<keyword evidence="5" id="KW-0808">Transferase</keyword>
<organism evidence="9 10">
    <name type="scientific">Thermophilibacter immobilis</name>
    <dbReference type="NCBI Taxonomy" id="2779519"/>
    <lineage>
        <taxon>Bacteria</taxon>
        <taxon>Bacillati</taxon>
        <taxon>Actinomycetota</taxon>
        <taxon>Coriobacteriia</taxon>
        <taxon>Coriobacteriales</taxon>
        <taxon>Atopobiaceae</taxon>
        <taxon>Thermophilibacter</taxon>
    </lineage>
</organism>
<evidence type="ECO:0000256" key="5">
    <source>
        <dbReference type="ARBA" id="ARBA00022679"/>
    </source>
</evidence>
<dbReference type="GO" id="GO:0005737">
    <property type="term" value="C:cytoplasm"/>
    <property type="evidence" value="ECO:0007669"/>
    <property type="project" value="UniProtKB-SubCell"/>
</dbReference>